<dbReference type="PANTHER" id="PTHR32322:SF2">
    <property type="entry name" value="EAMA DOMAIN-CONTAINING PROTEIN"/>
    <property type="match status" value="1"/>
</dbReference>
<accession>A0ABR6EDX3</accession>
<feature type="transmembrane region" description="Helical" evidence="7">
    <location>
        <begin position="198"/>
        <end position="221"/>
    </location>
</feature>
<dbReference type="EMBL" id="WMLF01000079">
    <property type="protein sequence ID" value="MBB1243532.1"/>
    <property type="molecule type" value="Genomic_DNA"/>
</dbReference>
<keyword evidence="3 7" id="KW-0812">Transmembrane</keyword>
<feature type="transmembrane region" description="Helical" evidence="7">
    <location>
        <begin position="56"/>
        <end position="77"/>
    </location>
</feature>
<dbReference type="RefSeq" id="WP_182854914.1">
    <property type="nucleotide sequence ID" value="NZ_WMLF01000079.1"/>
</dbReference>
<feature type="region of interest" description="Disordered" evidence="6">
    <location>
        <begin position="308"/>
        <end position="344"/>
    </location>
</feature>
<dbReference type="InterPro" id="IPR000620">
    <property type="entry name" value="EamA_dom"/>
</dbReference>
<evidence type="ECO:0000256" key="1">
    <source>
        <dbReference type="ARBA" id="ARBA00004141"/>
    </source>
</evidence>
<dbReference type="SUPFAM" id="SSF103481">
    <property type="entry name" value="Multidrug resistance efflux transporter EmrE"/>
    <property type="match status" value="1"/>
</dbReference>
<dbReference type="PANTHER" id="PTHR32322">
    <property type="entry name" value="INNER MEMBRANE TRANSPORTER"/>
    <property type="match status" value="1"/>
</dbReference>
<evidence type="ECO:0000256" key="2">
    <source>
        <dbReference type="ARBA" id="ARBA00007362"/>
    </source>
</evidence>
<evidence type="ECO:0000313" key="10">
    <source>
        <dbReference type="Proteomes" id="UP000766698"/>
    </source>
</evidence>
<evidence type="ECO:0000256" key="3">
    <source>
        <dbReference type="ARBA" id="ARBA00022692"/>
    </source>
</evidence>
<feature type="transmembrane region" description="Helical" evidence="7">
    <location>
        <begin position="167"/>
        <end position="186"/>
    </location>
</feature>
<evidence type="ECO:0000259" key="8">
    <source>
        <dbReference type="Pfam" id="PF00892"/>
    </source>
</evidence>
<feature type="transmembrane region" description="Helical" evidence="7">
    <location>
        <begin position="29"/>
        <end position="50"/>
    </location>
</feature>
<evidence type="ECO:0000256" key="4">
    <source>
        <dbReference type="ARBA" id="ARBA00022989"/>
    </source>
</evidence>
<evidence type="ECO:0000256" key="6">
    <source>
        <dbReference type="SAM" id="MobiDB-lite"/>
    </source>
</evidence>
<evidence type="ECO:0000256" key="5">
    <source>
        <dbReference type="ARBA" id="ARBA00023136"/>
    </source>
</evidence>
<reference evidence="10" key="1">
    <citation type="journal article" date="2020" name="Syst. Appl. Microbiol.">
        <title>Streptomyces alkaliterrae sp. nov., isolated from an alkaline soil, and emended descriptions of Streptomyces alkaliphilus, Streptomyces calidiresistens and Streptomyces durbertensis.</title>
        <authorList>
            <person name="Swiecimska M."/>
            <person name="Golinska P."/>
            <person name="Nouioui I."/>
            <person name="Wypij M."/>
            <person name="Rai M."/>
            <person name="Sangal V."/>
            <person name="Goodfellow M."/>
        </authorList>
    </citation>
    <scope>NUCLEOTIDE SEQUENCE [LARGE SCALE GENOMIC DNA]</scope>
    <source>
        <strain evidence="10">DSM 104538</strain>
    </source>
</reference>
<comment type="similarity">
    <text evidence="2">Belongs to the EamA transporter family.</text>
</comment>
<keyword evidence="5 7" id="KW-0472">Membrane</keyword>
<feature type="domain" description="EamA" evidence="8">
    <location>
        <begin position="171"/>
        <end position="303"/>
    </location>
</feature>
<evidence type="ECO:0000256" key="7">
    <source>
        <dbReference type="SAM" id="Phobius"/>
    </source>
</evidence>
<dbReference type="Pfam" id="PF00892">
    <property type="entry name" value="EamA"/>
    <property type="match status" value="2"/>
</dbReference>
<dbReference type="InterPro" id="IPR037185">
    <property type="entry name" value="EmrE-like"/>
</dbReference>
<feature type="transmembrane region" description="Helical" evidence="7">
    <location>
        <begin position="233"/>
        <end position="252"/>
    </location>
</feature>
<keyword evidence="10" id="KW-1185">Reference proteome</keyword>
<sequence length="344" mass="34361">MRSKDSATATTSIAVPAGSGAGTSARTGMALAAAGVVAFSLTFPATAWALDGLSAWTVTALRIALAGLVAGVALLVMRVAAPARRHWGGLLVVAGGVVVGFPLLTALALETSSTSHAAVVVGLLPLTTAAYGSWRRGTRHPAAFWLAASAGAVLVAGFALWESGGGLSPADLLLFAALVVCAAGYGEGGRLAEEMPGWQVIGWALALCLPLSLPVAVLAVAVEPDGRLTGRTVVGLAWLVLGSQCAGLMVWYRGMAVIGVGRASQLQLAQPVLTLVWAVLLLGERMSPLAPLTALGVLACIAVTQRTAGRGGPGTVVRTAAPSRAAAPTAAHATGSDASTGQAR</sequence>
<feature type="transmembrane region" description="Helical" evidence="7">
    <location>
        <begin position="141"/>
        <end position="161"/>
    </location>
</feature>
<comment type="subcellular location">
    <subcellularLocation>
        <location evidence="1">Membrane</location>
        <topology evidence="1">Multi-pass membrane protein</topology>
    </subcellularLocation>
</comment>
<proteinExistence type="inferred from homology"/>
<evidence type="ECO:0000313" key="9">
    <source>
        <dbReference type="EMBL" id="MBB1243532.1"/>
    </source>
</evidence>
<feature type="transmembrane region" description="Helical" evidence="7">
    <location>
        <begin position="115"/>
        <end position="134"/>
    </location>
</feature>
<dbReference type="Proteomes" id="UP000766698">
    <property type="component" value="Unassembled WGS sequence"/>
</dbReference>
<organism evidence="9 10">
    <name type="scientific">Streptomyces durbertensis</name>
    <dbReference type="NCBI Taxonomy" id="2448886"/>
    <lineage>
        <taxon>Bacteria</taxon>
        <taxon>Bacillati</taxon>
        <taxon>Actinomycetota</taxon>
        <taxon>Actinomycetes</taxon>
        <taxon>Kitasatosporales</taxon>
        <taxon>Streptomycetaceae</taxon>
        <taxon>Streptomyces</taxon>
    </lineage>
</organism>
<keyword evidence="4 7" id="KW-1133">Transmembrane helix</keyword>
<dbReference type="InterPro" id="IPR050638">
    <property type="entry name" value="AA-Vitamin_Transporters"/>
</dbReference>
<gene>
    <name evidence="9" type="ORF">GL263_08150</name>
</gene>
<protein>
    <submittedName>
        <fullName evidence="9">DMT family transporter</fullName>
    </submittedName>
</protein>
<feature type="domain" description="EamA" evidence="8">
    <location>
        <begin position="27"/>
        <end position="148"/>
    </location>
</feature>
<name>A0ABR6EDX3_9ACTN</name>
<comment type="caution">
    <text evidence="9">The sequence shown here is derived from an EMBL/GenBank/DDBJ whole genome shotgun (WGS) entry which is preliminary data.</text>
</comment>
<feature type="transmembrane region" description="Helical" evidence="7">
    <location>
        <begin position="89"/>
        <end position="109"/>
    </location>
</feature>
<feature type="compositionally biased region" description="Low complexity" evidence="6">
    <location>
        <begin position="315"/>
        <end position="334"/>
    </location>
</feature>